<dbReference type="PANTHER" id="PTHR22893:SF91">
    <property type="entry name" value="NADPH DEHYDROGENASE 2-RELATED"/>
    <property type="match status" value="1"/>
</dbReference>
<protein>
    <submittedName>
        <fullName evidence="5">Alkene reductase</fullName>
    </submittedName>
</protein>
<dbReference type="InterPro" id="IPR001155">
    <property type="entry name" value="OxRdtase_FMN_N"/>
</dbReference>
<comment type="caution">
    <text evidence="5">The sequence shown here is derived from an EMBL/GenBank/DDBJ whole genome shotgun (WGS) entry which is preliminary data.</text>
</comment>
<sequence length="372" mass="40430">MAEQAATGSDETGGGLFQPFSMRGLELENRIVMSPMSRHRASPKGLHHPLATLYYRQRASAGLIISEGTQVSETAKGFPGIPGIYRPEHVETWREPIAAVHDEGGRIFIQLWHCGRIAHGSHLPEGQMPVAPSAIRAEDGMVMLDDLSFAKPDMPRALETREVEALVEDHVHAARMALAAGADGVEIHAANGYGAAQFLCDRTNQRTDRYGGSPVKRCRFVIETAEAIASAIGADKVGIRLSPVSTYQDAWDSDPTALYGVLLPALSMLDLGYVHMVEGSPGTSRDPSGFDFAGARRLFDGPWIVNNLYDRALAEAALARGDADLVAFGLPFLANPDLVRRFREHRDLNPVEKETLYGGGEKGYTDYPFFAG</sequence>
<dbReference type="Gene3D" id="3.20.20.70">
    <property type="entry name" value="Aldolase class I"/>
    <property type="match status" value="1"/>
</dbReference>
<dbReference type="AlphaFoldDB" id="A0A842HXZ7"/>
<accession>A0A842HXZ7</accession>
<dbReference type="SUPFAM" id="SSF51395">
    <property type="entry name" value="FMN-linked oxidoreductases"/>
    <property type="match status" value="1"/>
</dbReference>
<dbReference type="RefSeq" id="WP_185800424.1">
    <property type="nucleotide sequence ID" value="NZ_JACJVJ010000001.1"/>
</dbReference>
<reference evidence="5 6" key="1">
    <citation type="submission" date="2020-08" db="EMBL/GenBank/DDBJ databases">
        <title>Draft genome sequence of Parasphingopyxis sp. GrpM-11.</title>
        <authorList>
            <person name="Oh J."/>
            <person name="Roh D.-H."/>
        </authorList>
    </citation>
    <scope>NUCLEOTIDE SEQUENCE [LARGE SCALE GENOMIC DNA]</scope>
    <source>
        <strain evidence="5 6">GrpM-11</strain>
    </source>
</reference>
<organism evidence="5 6">
    <name type="scientific">Parasphingopyxis marina</name>
    <dbReference type="NCBI Taxonomy" id="2761622"/>
    <lineage>
        <taxon>Bacteria</taxon>
        <taxon>Pseudomonadati</taxon>
        <taxon>Pseudomonadota</taxon>
        <taxon>Alphaproteobacteria</taxon>
        <taxon>Sphingomonadales</taxon>
        <taxon>Sphingomonadaceae</taxon>
        <taxon>Parasphingopyxis</taxon>
    </lineage>
</organism>
<dbReference type="InterPro" id="IPR045247">
    <property type="entry name" value="Oye-like"/>
</dbReference>
<dbReference type="GO" id="GO:0010181">
    <property type="term" value="F:FMN binding"/>
    <property type="evidence" value="ECO:0007669"/>
    <property type="project" value="InterPro"/>
</dbReference>
<dbReference type="Proteomes" id="UP000564378">
    <property type="component" value="Unassembled WGS sequence"/>
</dbReference>
<dbReference type="FunFam" id="3.20.20.70:FF:000059">
    <property type="entry name" value="N-ethylmaleimide reductase, FMN-linked"/>
    <property type="match status" value="1"/>
</dbReference>
<keyword evidence="3" id="KW-0560">Oxidoreductase</keyword>
<keyword evidence="6" id="KW-1185">Reference proteome</keyword>
<gene>
    <name evidence="5" type="ORF">H6P80_06145</name>
</gene>
<dbReference type="CDD" id="cd02933">
    <property type="entry name" value="OYE_like_FMN"/>
    <property type="match status" value="1"/>
</dbReference>
<name>A0A842HXZ7_9SPHN</name>
<comment type="similarity">
    <text evidence="2">Belongs to the NADH:flavin oxidoreductase/NADH oxidase family.</text>
</comment>
<dbReference type="GO" id="GO:0005829">
    <property type="term" value="C:cytosol"/>
    <property type="evidence" value="ECO:0007669"/>
    <property type="project" value="UniProtKB-ARBA"/>
</dbReference>
<dbReference type="GO" id="GO:0016628">
    <property type="term" value="F:oxidoreductase activity, acting on the CH-CH group of donors, NAD or NADP as acceptor"/>
    <property type="evidence" value="ECO:0007669"/>
    <property type="project" value="UniProtKB-ARBA"/>
</dbReference>
<comment type="cofactor">
    <cofactor evidence="1">
        <name>FMN</name>
        <dbReference type="ChEBI" id="CHEBI:58210"/>
    </cofactor>
</comment>
<feature type="domain" description="NADH:flavin oxidoreductase/NADH oxidase N-terminal" evidence="4">
    <location>
        <begin position="16"/>
        <end position="349"/>
    </location>
</feature>
<dbReference type="Pfam" id="PF00724">
    <property type="entry name" value="Oxidored_FMN"/>
    <property type="match status" value="1"/>
</dbReference>
<evidence type="ECO:0000256" key="3">
    <source>
        <dbReference type="ARBA" id="ARBA00023002"/>
    </source>
</evidence>
<evidence type="ECO:0000313" key="5">
    <source>
        <dbReference type="EMBL" id="MBC2777199.1"/>
    </source>
</evidence>
<proteinExistence type="inferred from homology"/>
<evidence type="ECO:0000313" key="6">
    <source>
        <dbReference type="Proteomes" id="UP000564378"/>
    </source>
</evidence>
<dbReference type="PANTHER" id="PTHR22893">
    <property type="entry name" value="NADH OXIDOREDUCTASE-RELATED"/>
    <property type="match status" value="1"/>
</dbReference>
<evidence type="ECO:0000256" key="1">
    <source>
        <dbReference type="ARBA" id="ARBA00001917"/>
    </source>
</evidence>
<dbReference type="EMBL" id="JACJVJ010000001">
    <property type="protein sequence ID" value="MBC2777199.1"/>
    <property type="molecule type" value="Genomic_DNA"/>
</dbReference>
<evidence type="ECO:0000256" key="2">
    <source>
        <dbReference type="ARBA" id="ARBA00005979"/>
    </source>
</evidence>
<dbReference type="InterPro" id="IPR013785">
    <property type="entry name" value="Aldolase_TIM"/>
</dbReference>
<evidence type="ECO:0000259" key="4">
    <source>
        <dbReference type="Pfam" id="PF00724"/>
    </source>
</evidence>